<evidence type="ECO:0000313" key="1">
    <source>
        <dbReference type="EMBL" id="ANP46319.1"/>
    </source>
</evidence>
<protein>
    <recommendedName>
        <fullName evidence="3">Esterase</fullName>
    </recommendedName>
</protein>
<dbReference type="Pfam" id="PF00756">
    <property type="entry name" value="Esterase"/>
    <property type="match status" value="1"/>
</dbReference>
<dbReference type="InParanoid" id="A0A1B1AIC5"/>
<proteinExistence type="predicted"/>
<dbReference type="STRING" id="1759059.ATE48_10520"/>
<organism evidence="1 2">
    <name type="scientific">Candidatus Viadribacter manganicus</name>
    <dbReference type="NCBI Taxonomy" id="1759059"/>
    <lineage>
        <taxon>Bacteria</taxon>
        <taxon>Pseudomonadati</taxon>
        <taxon>Pseudomonadota</taxon>
        <taxon>Alphaproteobacteria</taxon>
        <taxon>Hyphomonadales</taxon>
        <taxon>Hyphomonadaceae</taxon>
        <taxon>Candidatus Viadribacter</taxon>
    </lineage>
</organism>
<dbReference type="PROSITE" id="PS51257">
    <property type="entry name" value="PROKAR_LIPOPROTEIN"/>
    <property type="match status" value="1"/>
</dbReference>
<dbReference type="InterPro" id="IPR029058">
    <property type="entry name" value="AB_hydrolase_fold"/>
</dbReference>
<dbReference type="AlphaFoldDB" id="A0A1B1AIC5"/>
<dbReference type="Gene3D" id="3.40.50.1820">
    <property type="entry name" value="alpha/beta hydrolase"/>
    <property type="match status" value="1"/>
</dbReference>
<dbReference type="InterPro" id="IPR000801">
    <property type="entry name" value="Esterase-like"/>
</dbReference>
<dbReference type="SUPFAM" id="SSF53474">
    <property type="entry name" value="alpha/beta-Hydrolases"/>
    <property type="match status" value="1"/>
</dbReference>
<accession>A0A1B1AIC5</accession>
<keyword evidence="2" id="KW-1185">Reference proteome</keyword>
<dbReference type="OrthoDB" id="5523653at2"/>
<name>A0A1B1AIC5_9PROT</name>
<dbReference type="KEGG" id="cbot:ATE48_10520"/>
<dbReference type="RefSeq" id="WP_083197295.1">
    <property type="nucleotide sequence ID" value="NZ_CP013244.1"/>
</dbReference>
<gene>
    <name evidence="1" type="ORF">ATE48_10520</name>
</gene>
<dbReference type="PANTHER" id="PTHR48098:SF6">
    <property type="entry name" value="FERRI-BACILLIBACTIN ESTERASE BESA"/>
    <property type="match status" value="1"/>
</dbReference>
<evidence type="ECO:0008006" key="3">
    <source>
        <dbReference type="Google" id="ProtNLM"/>
    </source>
</evidence>
<sequence length="307" mass="33868">MKNWLIGLCALFGACATPPNCEAQHSPTGAARSTPITIGTSYILQSTTLGDERQINVWVPSDYGAADNANRRYNVLYVLDGALDQDFQHIAGLGQLGALSWTYEPLIVVGIQTKDRRAELTRRPENARHGAEFPQAGGARRFQDFIASEVIPFIDANYRTGEGRALMGESLAGLFVVDTFLHRPQLFRDYIAISPSLWWDEQHFARDGGRDIQGRASSNTRIYLAIANEGDATQAGMNRFLGLLEAAPPGSVTFRYSDRSATETHATIYHAAALDALRWLYAAPEPNYGPSPWYYLEEANRPAAQAQ</sequence>
<evidence type="ECO:0000313" key="2">
    <source>
        <dbReference type="Proteomes" id="UP000092498"/>
    </source>
</evidence>
<dbReference type="InterPro" id="IPR050583">
    <property type="entry name" value="Mycobacterial_A85_antigen"/>
</dbReference>
<reference evidence="1 2" key="1">
    <citation type="submission" date="2015-11" db="EMBL/GenBank/DDBJ databases">
        <title>Whole-Genome Sequence of Candidatus Oderbacter manganicum from the National Park Lower Oder Valley, Germany.</title>
        <authorList>
            <person name="Braun B."/>
            <person name="Liere K."/>
            <person name="Szewzyk U."/>
        </authorList>
    </citation>
    <scope>NUCLEOTIDE SEQUENCE [LARGE SCALE GENOMIC DNA]</scope>
    <source>
        <strain evidence="1 2">OTSz_A_272</strain>
    </source>
</reference>
<dbReference type="Proteomes" id="UP000092498">
    <property type="component" value="Chromosome"/>
</dbReference>
<dbReference type="PANTHER" id="PTHR48098">
    <property type="entry name" value="ENTEROCHELIN ESTERASE-RELATED"/>
    <property type="match status" value="1"/>
</dbReference>
<dbReference type="EMBL" id="CP013244">
    <property type="protein sequence ID" value="ANP46319.1"/>
    <property type="molecule type" value="Genomic_DNA"/>
</dbReference>